<evidence type="ECO:0000313" key="2">
    <source>
        <dbReference type="EMBL" id="MBX7491570.1"/>
    </source>
</evidence>
<gene>
    <name evidence="2" type="ORF">K4G57_08905</name>
</gene>
<reference evidence="2 3" key="1">
    <citation type="submission" date="2021-08" db="EMBL/GenBank/DDBJ databases">
        <title>Helicobacter spp. isolated from feces of Anatolian Ground Squirrel (Spermophilus xanthoprymnus) in Turkey.</title>
        <authorList>
            <person name="Aydin F."/>
            <person name="Abay S."/>
            <person name="Kayman T."/>
            <person name="Karakaya E."/>
            <person name="Saticioglu I.B."/>
        </authorList>
    </citation>
    <scope>NUCLEOTIDE SEQUENCE [LARGE SCALE GENOMIC DNA]</scope>
    <source>
        <strain evidence="2 3">Faydin-H70</strain>
    </source>
</reference>
<protein>
    <submittedName>
        <fullName evidence="2">Uncharacterized protein</fullName>
    </submittedName>
</protein>
<dbReference type="Proteomes" id="UP000700059">
    <property type="component" value="Unassembled WGS sequence"/>
</dbReference>
<accession>A0ABS7JQC4</accession>
<evidence type="ECO:0000313" key="3">
    <source>
        <dbReference type="Proteomes" id="UP000700059"/>
    </source>
</evidence>
<name>A0ABS7JQC4_9HELI</name>
<sequence length="70" mass="8523">MEQKTENKSLYNLNDSFEKMREMIKKEKKDFASKERNIREMAELLKRELLKNGMFEQCDELVKELNSMME</sequence>
<proteinExistence type="predicted"/>
<comment type="caution">
    <text evidence="2">The sequence shown here is derived from an EMBL/GenBank/DDBJ whole genome shotgun (WGS) entry which is preliminary data.</text>
</comment>
<dbReference type="EMBL" id="JAIGYQ010000025">
    <property type="protein sequence ID" value="MBX7491570.1"/>
    <property type="molecule type" value="Genomic_DNA"/>
</dbReference>
<keyword evidence="3" id="KW-1185">Reference proteome</keyword>
<keyword evidence="1" id="KW-0175">Coiled coil</keyword>
<evidence type="ECO:0000256" key="1">
    <source>
        <dbReference type="SAM" id="Coils"/>
    </source>
</evidence>
<organism evidence="2 3">
    <name type="scientific">Helicobacter turcicus</name>
    <dbReference type="NCBI Taxonomy" id="2867412"/>
    <lineage>
        <taxon>Bacteria</taxon>
        <taxon>Pseudomonadati</taxon>
        <taxon>Campylobacterota</taxon>
        <taxon>Epsilonproteobacteria</taxon>
        <taxon>Campylobacterales</taxon>
        <taxon>Helicobacteraceae</taxon>
        <taxon>Helicobacter</taxon>
    </lineage>
</organism>
<dbReference type="RefSeq" id="WP_221532819.1">
    <property type="nucleotide sequence ID" value="NZ_JAIGYP010000024.1"/>
</dbReference>
<feature type="coiled-coil region" evidence="1">
    <location>
        <begin position="17"/>
        <end position="44"/>
    </location>
</feature>